<evidence type="ECO:0000313" key="2">
    <source>
        <dbReference type="EMBL" id="MDZ5762267.1"/>
    </source>
</evidence>
<organism evidence="2 3">
    <name type="scientific">Candidatus Cyrtobacter comes</name>
    <dbReference type="NCBI Taxonomy" id="675776"/>
    <lineage>
        <taxon>Bacteria</taxon>
        <taxon>Pseudomonadati</taxon>
        <taxon>Pseudomonadota</taxon>
        <taxon>Alphaproteobacteria</taxon>
        <taxon>Rickettsiales</taxon>
        <taxon>Candidatus Midichloriaceae</taxon>
        <taxon>Candidatus Cyrtobacter</taxon>
    </lineage>
</organism>
<name>A0ABU5L817_9RICK</name>
<protein>
    <submittedName>
        <fullName evidence="2">Uncharacterized protein</fullName>
    </submittedName>
</protein>
<reference evidence="2 3" key="1">
    <citation type="submission" date="2023-02" db="EMBL/GenBank/DDBJ databases">
        <title>Host association and intracellularity evolved multiple times independently in the Rickettsiales.</title>
        <authorList>
            <person name="Castelli M."/>
            <person name="Nardi T."/>
            <person name="Gammuto L."/>
            <person name="Bellinzona G."/>
            <person name="Sabaneyeva E."/>
            <person name="Potekhin A."/>
            <person name="Serra V."/>
            <person name="Petroni G."/>
            <person name="Sassera D."/>
        </authorList>
    </citation>
    <scope>NUCLEOTIDE SEQUENCE [LARGE SCALE GENOMIC DNA]</scope>
    <source>
        <strain evidence="2 3">BOD18</strain>
    </source>
</reference>
<dbReference type="EMBL" id="JARGYT010000033">
    <property type="protein sequence ID" value="MDZ5762267.1"/>
    <property type="molecule type" value="Genomic_DNA"/>
</dbReference>
<keyword evidence="3" id="KW-1185">Reference proteome</keyword>
<dbReference type="Proteomes" id="UP001293791">
    <property type="component" value="Unassembled WGS sequence"/>
</dbReference>
<accession>A0ABU5L817</accession>
<sequence>MLLGTNSAFASWGSTTERSTKNPYDRLSKFTNSIEFYTHEDGSKYAIGFNEYYKTALPYSEYNTFFECGTTDMVIVPSKRIFDFYTREEKKHLFPNIPIYSYSNTTCQNPNREQCVIEDAKKLYELVQKNSCVKCDNLGDGLDNSCETLIRDFKGLANYSSNTNNEIGAQNNSTSNGTNNENSQTDQSSVPTKEANADKIQPLFNTTTTVVNTITVPNESSDLPAATVSSGQKIIDKCYNKTCNKYSVFYESEYVADQRSATYEKTDSDHNAKQNDHKTHDPYSISYKNKDVADQYFANDEKTDPNNNAKQNDEKTCDQYSILYGNEDAADQPSATDKKKGSEKYDLQASQDPIHSPFAKFVPSGIIKAQYKNVIIGLGLSEIYKTVSCSLSLSNKNPIEVGLEYTYGADKAGSF</sequence>
<feature type="region of interest" description="Disordered" evidence="1">
    <location>
        <begin position="164"/>
        <end position="201"/>
    </location>
</feature>
<feature type="compositionally biased region" description="Low complexity" evidence="1">
    <location>
        <begin position="171"/>
        <end position="185"/>
    </location>
</feature>
<feature type="compositionally biased region" description="Basic and acidic residues" evidence="1">
    <location>
        <begin position="265"/>
        <end position="281"/>
    </location>
</feature>
<evidence type="ECO:0000256" key="1">
    <source>
        <dbReference type="SAM" id="MobiDB-lite"/>
    </source>
</evidence>
<gene>
    <name evidence="2" type="ORF">Cyrtocomes_00645</name>
</gene>
<comment type="caution">
    <text evidence="2">The sequence shown here is derived from an EMBL/GenBank/DDBJ whole genome shotgun (WGS) entry which is preliminary data.</text>
</comment>
<proteinExistence type="predicted"/>
<evidence type="ECO:0000313" key="3">
    <source>
        <dbReference type="Proteomes" id="UP001293791"/>
    </source>
</evidence>
<feature type="region of interest" description="Disordered" evidence="1">
    <location>
        <begin position="265"/>
        <end position="285"/>
    </location>
</feature>